<dbReference type="Proteomes" id="UP000232722">
    <property type="component" value="Unassembled WGS sequence"/>
</dbReference>
<dbReference type="EMBL" id="LLXJ01009909">
    <property type="protein sequence ID" value="PKB92783.1"/>
    <property type="molecule type" value="Genomic_DNA"/>
</dbReference>
<evidence type="ECO:0000313" key="2">
    <source>
        <dbReference type="EMBL" id="PKB92783.1"/>
    </source>
</evidence>
<feature type="compositionally biased region" description="Acidic residues" evidence="1">
    <location>
        <begin position="1"/>
        <end position="22"/>
    </location>
</feature>
<reference evidence="2 3" key="1">
    <citation type="submission" date="2016-04" db="EMBL/GenBank/DDBJ databases">
        <title>Genome analyses suggest a sexual origin of heterokaryosis in a supposedly ancient asexual fungus.</title>
        <authorList>
            <person name="Ropars J."/>
            <person name="Sedzielewska K."/>
            <person name="Noel J."/>
            <person name="Charron P."/>
            <person name="Farinelli L."/>
            <person name="Marton T."/>
            <person name="Kruger M."/>
            <person name="Pelin A."/>
            <person name="Brachmann A."/>
            <person name="Corradi N."/>
        </authorList>
    </citation>
    <scope>NUCLEOTIDE SEQUENCE [LARGE SCALE GENOMIC DNA]</scope>
    <source>
        <strain evidence="2 3">A5</strain>
    </source>
</reference>
<feature type="compositionally biased region" description="Polar residues" evidence="1">
    <location>
        <begin position="29"/>
        <end position="83"/>
    </location>
</feature>
<feature type="region of interest" description="Disordered" evidence="1">
    <location>
        <begin position="1"/>
        <end position="94"/>
    </location>
</feature>
<evidence type="ECO:0000313" key="3">
    <source>
        <dbReference type="Proteomes" id="UP000232722"/>
    </source>
</evidence>
<organism evidence="2 3">
    <name type="scientific">Rhizophagus irregularis</name>
    <dbReference type="NCBI Taxonomy" id="588596"/>
    <lineage>
        <taxon>Eukaryota</taxon>
        <taxon>Fungi</taxon>
        <taxon>Fungi incertae sedis</taxon>
        <taxon>Mucoromycota</taxon>
        <taxon>Glomeromycotina</taxon>
        <taxon>Glomeromycetes</taxon>
        <taxon>Glomerales</taxon>
        <taxon>Glomeraceae</taxon>
        <taxon>Rhizophagus</taxon>
    </lineage>
</organism>
<proteinExistence type="predicted"/>
<evidence type="ECO:0000256" key="1">
    <source>
        <dbReference type="SAM" id="MobiDB-lite"/>
    </source>
</evidence>
<dbReference type="VEuPathDB" id="FungiDB:FUN_016183"/>
<gene>
    <name evidence="2" type="ORF">RhiirA5_236323</name>
</gene>
<sequence>MVDDERDNDDQMVENEAAENDETIGSGVSEGNQAAENETIGSGVSEGNQVAENETINLGASEGNQVAENETINSGLSEENQAVENEETIKPGPMHDVKKIIEKITDIESLKHSDIHKVFEKDVFICDICKRPYLVRNDHTQ</sequence>
<dbReference type="VEuPathDB" id="FungiDB:RhiirA1_444508"/>
<name>A0A2N0NDX1_9GLOM</name>
<reference evidence="2 3" key="2">
    <citation type="submission" date="2017-09" db="EMBL/GenBank/DDBJ databases">
        <title>Extensive intraspecific genome diversity in a model arbuscular mycorrhizal fungus.</title>
        <authorList>
            <person name="Chen E.C."/>
            <person name="Morin E."/>
            <person name="Beaudet D."/>
            <person name="Noel J."/>
            <person name="Ndikumana S."/>
            <person name="Charron P."/>
            <person name="St-Onge C."/>
            <person name="Giorgi J."/>
            <person name="Grigoriev I.V."/>
            <person name="Roux C."/>
            <person name="Martin F.M."/>
            <person name="Corradi N."/>
        </authorList>
    </citation>
    <scope>NUCLEOTIDE SEQUENCE [LARGE SCALE GENOMIC DNA]</scope>
    <source>
        <strain evidence="2 3">A5</strain>
    </source>
</reference>
<dbReference type="AlphaFoldDB" id="A0A2N0NDX1"/>
<protein>
    <submittedName>
        <fullName evidence="2">Uncharacterized protein</fullName>
    </submittedName>
</protein>
<dbReference type="VEuPathDB" id="FungiDB:RhiirFUN_014202"/>
<comment type="caution">
    <text evidence="2">The sequence shown here is derived from an EMBL/GenBank/DDBJ whole genome shotgun (WGS) entry which is preliminary data.</text>
</comment>
<accession>A0A2N0NDX1</accession>